<dbReference type="EC" id="4.1.2.4" evidence="2"/>
<keyword evidence="9" id="KW-1185">Reference proteome</keyword>
<dbReference type="InterPro" id="IPR011343">
    <property type="entry name" value="DeoC"/>
</dbReference>
<dbReference type="PANTHER" id="PTHR10889">
    <property type="entry name" value="DEOXYRIBOSE-PHOSPHATE ALDOLASE"/>
    <property type="match status" value="1"/>
</dbReference>
<evidence type="ECO:0000256" key="5">
    <source>
        <dbReference type="ARBA" id="ARBA00023270"/>
    </source>
</evidence>
<gene>
    <name evidence="8" type="ORF">AAFC00_005696</name>
</gene>
<protein>
    <recommendedName>
        <fullName evidence="2">deoxyribose-phosphate aldolase</fullName>
        <ecNumber evidence="2">4.1.2.4</ecNumber>
    </recommendedName>
    <alternativeName>
        <fullName evidence="6">2-deoxy-D-ribose 5-phosphate aldolase</fullName>
    </alternativeName>
</protein>
<proteinExistence type="inferred from homology"/>
<evidence type="ECO:0000256" key="7">
    <source>
        <dbReference type="ARBA" id="ARBA00048791"/>
    </source>
</evidence>
<dbReference type="CDD" id="cd00959">
    <property type="entry name" value="DeoC"/>
    <property type="match status" value="1"/>
</dbReference>
<comment type="catalytic activity">
    <reaction evidence="7">
        <text>2-deoxy-D-ribose 5-phosphate = D-glyceraldehyde 3-phosphate + acetaldehyde</text>
        <dbReference type="Rhea" id="RHEA:12821"/>
        <dbReference type="ChEBI" id="CHEBI:15343"/>
        <dbReference type="ChEBI" id="CHEBI:59776"/>
        <dbReference type="ChEBI" id="CHEBI:62877"/>
        <dbReference type="EC" id="4.1.2.4"/>
    </reaction>
</comment>
<organism evidence="8 9">
    <name type="scientific">Neodothiora populina</name>
    <dbReference type="NCBI Taxonomy" id="2781224"/>
    <lineage>
        <taxon>Eukaryota</taxon>
        <taxon>Fungi</taxon>
        <taxon>Dikarya</taxon>
        <taxon>Ascomycota</taxon>
        <taxon>Pezizomycotina</taxon>
        <taxon>Dothideomycetes</taxon>
        <taxon>Dothideomycetidae</taxon>
        <taxon>Dothideales</taxon>
        <taxon>Dothioraceae</taxon>
        <taxon>Neodothiora</taxon>
    </lineage>
</organism>
<keyword evidence="3" id="KW-0963">Cytoplasm</keyword>
<dbReference type="SMART" id="SM01133">
    <property type="entry name" value="DeoC"/>
    <property type="match status" value="1"/>
</dbReference>
<dbReference type="HAMAP" id="MF_00114">
    <property type="entry name" value="DeoC_type1"/>
    <property type="match status" value="1"/>
</dbReference>
<evidence type="ECO:0000256" key="4">
    <source>
        <dbReference type="ARBA" id="ARBA00023239"/>
    </source>
</evidence>
<dbReference type="RefSeq" id="XP_069197720.1">
    <property type="nucleotide sequence ID" value="XM_069345518.1"/>
</dbReference>
<dbReference type="Proteomes" id="UP001562354">
    <property type="component" value="Unassembled WGS sequence"/>
</dbReference>
<dbReference type="InterPro" id="IPR013785">
    <property type="entry name" value="Aldolase_TIM"/>
</dbReference>
<evidence type="ECO:0000256" key="6">
    <source>
        <dbReference type="ARBA" id="ARBA00032755"/>
    </source>
</evidence>
<evidence type="ECO:0000313" key="9">
    <source>
        <dbReference type="Proteomes" id="UP001562354"/>
    </source>
</evidence>
<comment type="similarity">
    <text evidence="1">Belongs to the DeoC/FbaB aldolase family. DeoC type 1 subfamily.</text>
</comment>
<dbReference type="NCBIfam" id="TIGR00126">
    <property type="entry name" value="deoC"/>
    <property type="match status" value="1"/>
</dbReference>
<dbReference type="InterPro" id="IPR028581">
    <property type="entry name" value="DeoC_typeI"/>
</dbReference>
<keyword evidence="4" id="KW-0456">Lyase</keyword>
<comment type="caution">
    <text evidence="8">The sequence shown here is derived from an EMBL/GenBank/DDBJ whole genome shotgun (WGS) entry which is preliminary data.</text>
</comment>
<dbReference type="Gene3D" id="3.20.20.70">
    <property type="entry name" value="Aldolase class I"/>
    <property type="match status" value="1"/>
</dbReference>
<name>A0ABR3P5W0_9PEZI</name>
<dbReference type="EMBL" id="JBFMKM010000013">
    <property type="protein sequence ID" value="KAL1301444.1"/>
    <property type="molecule type" value="Genomic_DNA"/>
</dbReference>
<evidence type="ECO:0000313" key="8">
    <source>
        <dbReference type="EMBL" id="KAL1301444.1"/>
    </source>
</evidence>
<dbReference type="InterPro" id="IPR002915">
    <property type="entry name" value="DeoC/FbaB/LacD_aldolase"/>
</dbReference>
<dbReference type="GeneID" id="95979395"/>
<sequence>MTTRYTDEEWSSIIAGFAAEVSITERPRSSPLAGSAALAAAIDHTLLKLDATSQQVDALCAEARVLGFATVCVRPCHVAQAAADLKGSGIHVTGVVGFPEGTHEITDKVRETRRVLIAGAQELNIALNWPRLQQGQYDAVYNELATIRAAAAPEAPILSLILEISQLSRQDIIAACVIADYARFDYVQTSTGFMGAGATIDNVRLMKAVCERLEKRGGKRMRVKASGGIRTLEDAQEMLRAGASRLGTSAGVWIAKEGREVRGIGRTDDGANRPGLATRLFSDY</sequence>
<evidence type="ECO:0000256" key="2">
    <source>
        <dbReference type="ARBA" id="ARBA00012515"/>
    </source>
</evidence>
<evidence type="ECO:0000256" key="3">
    <source>
        <dbReference type="ARBA" id="ARBA00022490"/>
    </source>
</evidence>
<dbReference type="SUPFAM" id="SSF51569">
    <property type="entry name" value="Aldolase"/>
    <property type="match status" value="1"/>
</dbReference>
<accession>A0ABR3P5W0</accession>
<dbReference type="Pfam" id="PF01791">
    <property type="entry name" value="DeoC"/>
    <property type="match status" value="1"/>
</dbReference>
<evidence type="ECO:0000256" key="1">
    <source>
        <dbReference type="ARBA" id="ARBA00010936"/>
    </source>
</evidence>
<reference evidence="8 9" key="1">
    <citation type="submission" date="2024-07" db="EMBL/GenBank/DDBJ databases">
        <title>Draft sequence of the Neodothiora populina.</title>
        <authorList>
            <person name="Drown D.D."/>
            <person name="Schuette U.S."/>
            <person name="Buechlein A.B."/>
            <person name="Rusch D.R."/>
            <person name="Winton L.W."/>
            <person name="Adams G.A."/>
        </authorList>
    </citation>
    <scope>NUCLEOTIDE SEQUENCE [LARGE SCALE GENOMIC DNA]</scope>
    <source>
        <strain evidence="8 9">CPC 39397</strain>
    </source>
</reference>
<keyword evidence="5" id="KW-0704">Schiff base</keyword>
<dbReference type="PANTHER" id="PTHR10889:SF1">
    <property type="entry name" value="DEOXYRIBOSE-PHOSPHATE ALDOLASE"/>
    <property type="match status" value="1"/>
</dbReference>